<dbReference type="FunFam" id="3.30.30.30:FF:000002">
    <property type="entry name" value="Heat shock 70 kDa protein 4"/>
    <property type="match status" value="1"/>
</dbReference>
<dbReference type="SUPFAM" id="SSF100920">
    <property type="entry name" value="Heat shock protein 70kD (HSP70), peptide-binding domain"/>
    <property type="match status" value="1"/>
</dbReference>
<dbReference type="Pfam" id="PF00012">
    <property type="entry name" value="HSP70"/>
    <property type="match status" value="1"/>
</dbReference>
<comment type="similarity">
    <text evidence="1">Belongs to the heat shock protein 70 family.</text>
</comment>
<dbReference type="SUPFAM" id="SSF100934">
    <property type="entry name" value="Heat shock protein 70kD (HSP70), C-terminal subdomain"/>
    <property type="match status" value="2"/>
</dbReference>
<evidence type="ECO:0008006" key="7">
    <source>
        <dbReference type="Google" id="ProtNLM"/>
    </source>
</evidence>
<evidence type="ECO:0000313" key="6">
    <source>
        <dbReference type="Proteomes" id="UP000242287"/>
    </source>
</evidence>
<name>A0A2A9NBS7_9AGAR</name>
<keyword evidence="3" id="KW-0067">ATP-binding</keyword>
<dbReference type="STRING" id="703135.A0A2A9NBS7"/>
<dbReference type="PROSITE" id="PS00329">
    <property type="entry name" value="HSP70_2"/>
    <property type="match status" value="1"/>
</dbReference>
<proteinExistence type="inferred from homology"/>
<dbReference type="PROSITE" id="PS01036">
    <property type="entry name" value="HSP70_3"/>
    <property type="match status" value="1"/>
</dbReference>
<sequence length="811" mass="89116">MAVVGIDFGTLHSKIGVARHRGIDIITNEVSNRATPSLVAFGPKQRAIGEAAKTQETSNFKNTIGCLKRLIGRSVDDPDIQEVEKKFINASLVDVNGTVGTQVNYLGEKHTFSATQIIAMYLGKLRDTAAKELKTGVTDVVIAVPGWYTDIQRRALLDATSIAGLNCLRLINDSTAVALGYGITKSDLPEADNQRHVAFVDVGHSSMSVSIVGFSKGRLDVKTTAYDRNLGGRDIDYALLKHFAEEFKSKYKIDVLSSPKATFRLAAGCEKLKKILSANNEAPLNVESIMNDIDASSRLTREQLESLIAGTLDRIDPVIQSALKDSGLTLDQIDSVELVGGSTRVPAVRAKIQQAFSGKTLSFTLNQDEAIARGATFSCAMLSPVFRVREFHVHDITHYPIRVQWAPLETDPDDDIELTVFPHGNGIPSTKVLSFYRREPFEVEAVYSEPAALPKGIKPFIAKFAAKEVPPDPKGDATVVKIKTRLNTHGVMSFEAAYVEEIEEREEPSQQQSNRMDVDQSNADGSASATPPPLQPPKKKKIVKKKDIPFVVATKSLDKATIEAYRESENQMHAADKLVQDTEDRKNALEEYVYDTRGKLDDRYAPFVQAAEKAKLLAALQEAEDWLYSEEGEDATKSTYTTKLDALKVLGDPITFRYRESEDRPRAIAQLRDSINTYMGQATSMDDKYSHIDDKEKQNVVEKCATVQKWLEDQIARQVEKGKNVDPVLTSAEILKKRDDLIFFATPIMARPKPKPPVLPTPSATPGGSGTGTPRNEEANAKNDGAGSSSTSPPPQQQQQHEGGPSEMEVD</sequence>
<dbReference type="SUPFAM" id="SSF53067">
    <property type="entry name" value="Actin-like ATPase domain"/>
    <property type="match status" value="2"/>
</dbReference>
<gene>
    <name evidence="5" type="ORF">AMATHDRAFT_71930</name>
</gene>
<evidence type="ECO:0000256" key="4">
    <source>
        <dbReference type="SAM" id="MobiDB-lite"/>
    </source>
</evidence>
<evidence type="ECO:0000256" key="1">
    <source>
        <dbReference type="ARBA" id="ARBA00007381"/>
    </source>
</evidence>
<dbReference type="InterPro" id="IPR013126">
    <property type="entry name" value="Hsp_70_fam"/>
</dbReference>
<dbReference type="FunFam" id="3.30.420.40:FF:000171">
    <property type="entry name" value="Heat shock 70 kDa protein 4"/>
    <property type="match status" value="2"/>
</dbReference>
<dbReference type="OrthoDB" id="434160at2759"/>
<dbReference type="CDD" id="cd24094">
    <property type="entry name" value="ASKHA_NBD_HSP70_ScSse"/>
    <property type="match status" value="1"/>
</dbReference>
<dbReference type="GO" id="GO:0005524">
    <property type="term" value="F:ATP binding"/>
    <property type="evidence" value="ECO:0007669"/>
    <property type="project" value="UniProtKB-KW"/>
</dbReference>
<dbReference type="GO" id="GO:0005634">
    <property type="term" value="C:nucleus"/>
    <property type="evidence" value="ECO:0007669"/>
    <property type="project" value="TreeGrafter"/>
</dbReference>
<feature type="region of interest" description="Disordered" evidence="4">
    <location>
        <begin position="748"/>
        <end position="811"/>
    </location>
</feature>
<dbReference type="Gene3D" id="3.30.30.30">
    <property type="match status" value="1"/>
</dbReference>
<dbReference type="FunFam" id="3.90.640.10:FF:000004">
    <property type="entry name" value="Heat shock 70 kDa protein 4"/>
    <property type="match status" value="1"/>
</dbReference>
<dbReference type="Gene3D" id="1.20.1270.10">
    <property type="match status" value="1"/>
</dbReference>
<evidence type="ECO:0000256" key="2">
    <source>
        <dbReference type="ARBA" id="ARBA00022741"/>
    </source>
</evidence>
<dbReference type="Gene3D" id="3.30.420.40">
    <property type="match status" value="2"/>
</dbReference>
<dbReference type="PANTHER" id="PTHR45639">
    <property type="entry name" value="HSC70CB, ISOFORM G-RELATED"/>
    <property type="match status" value="1"/>
</dbReference>
<feature type="compositionally biased region" description="Polar residues" evidence="4">
    <location>
        <begin position="509"/>
        <end position="529"/>
    </location>
</feature>
<protein>
    <recommendedName>
        <fullName evidence="7">Heat shock protein 70</fullName>
    </recommendedName>
</protein>
<keyword evidence="6" id="KW-1185">Reference proteome</keyword>
<dbReference type="InterPro" id="IPR029048">
    <property type="entry name" value="HSP70_C_sf"/>
</dbReference>
<organism evidence="5 6">
    <name type="scientific">Amanita thiersii Skay4041</name>
    <dbReference type="NCBI Taxonomy" id="703135"/>
    <lineage>
        <taxon>Eukaryota</taxon>
        <taxon>Fungi</taxon>
        <taxon>Dikarya</taxon>
        <taxon>Basidiomycota</taxon>
        <taxon>Agaricomycotina</taxon>
        <taxon>Agaricomycetes</taxon>
        <taxon>Agaricomycetidae</taxon>
        <taxon>Agaricales</taxon>
        <taxon>Pluteineae</taxon>
        <taxon>Amanitaceae</taxon>
        <taxon>Amanita</taxon>
    </lineage>
</organism>
<dbReference type="Gene3D" id="3.90.640.10">
    <property type="entry name" value="Actin, Chain A, domain 4"/>
    <property type="match status" value="1"/>
</dbReference>
<dbReference type="InterPro" id="IPR029047">
    <property type="entry name" value="HSP70_peptide-bd_sf"/>
</dbReference>
<dbReference type="AlphaFoldDB" id="A0A2A9NBS7"/>
<dbReference type="PANTHER" id="PTHR45639:SF4">
    <property type="entry name" value="HSC70CB, ISOFORM G"/>
    <property type="match status" value="1"/>
</dbReference>
<dbReference type="PRINTS" id="PR00301">
    <property type="entry name" value="HEATSHOCK70"/>
</dbReference>
<dbReference type="Proteomes" id="UP000242287">
    <property type="component" value="Unassembled WGS sequence"/>
</dbReference>
<evidence type="ECO:0000256" key="3">
    <source>
        <dbReference type="ARBA" id="ARBA00022840"/>
    </source>
</evidence>
<dbReference type="EMBL" id="KZ302507">
    <property type="protein sequence ID" value="PFH45190.1"/>
    <property type="molecule type" value="Genomic_DNA"/>
</dbReference>
<dbReference type="FunFam" id="1.20.1270.10:FF:000002">
    <property type="entry name" value="Heat shock 70 kDa protein 4"/>
    <property type="match status" value="1"/>
</dbReference>
<dbReference type="Gene3D" id="2.60.34.10">
    <property type="entry name" value="Substrate Binding Domain Of DNAk, Chain A, domain 1"/>
    <property type="match status" value="1"/>
</dbReference>
<dbReference type="GO" id="GO:0140662">
    <property type="term" value="F:ATP-dependent protein folding chaperone"/>
    <property type="evidence" value="ECO:0007669"/>
    <property type="project" value="InterPro"/>
</dbReference>
<evidence type="ECO:0000313" key="5">
    <source>
        <dbReference type="EMBL" id="PFH45190.1"/>
    </source>
</evidence>
<dbReference type="GO" id="GO:0005829">
    <property type="term" value="C:cytosol"/>
    <property type="evidence" value="ECO:0007669"/>
    <property type="project" value="TreeGrafter"/>
</dbReference>
<keyword evidence="2" id="KW-0547">Nucleotide-binding</keyword>
<feature type="region of interest" description="Disordered" evidence="4">
    <location>
        <begin position="502"/>
        <end position="542"/>
    </location>
</feature>
<dbReference type="InterPro" id="IPR043129">
    <property type="entry name" value="ATPase_NBD"/>
</dbReference>
<accession>A0A2A9NBS7</accession>
<reference evidence="5 6" key="1">
    <citation type="submission" date="2014-02" db="EMBL/GenBank/DDBJ databases">
        <title>Transposable element dynamics among asymbiotic and ectomycorrhizal Amanita fungi.</title>
        <authorList>
            <consortium name="DOE Joint Genome Institute"/>
            <person name="Hess J."/>
            <person name="Skrede I."/>
            <person name="Wolfe B."/>
            <person name="LaButti K."/>
            <person name="Ohm R.A."/>
            <person name="Grigoriev I.V."/>
            <person name="Pringle A."/>
        </authorList>
    </citation>
    <scope>NUCLEOTIDE SEQUENCE [LARGE SCALE GENOMIC DNA]</scope>
    <source>
        <strain evidence="5 6">SKay4041</strain>
    </source>
</reference>
<feature type="compositionally biased region" description="Low complexity" evidence="4">
    <location>
        <begin position="785"/>
        <end position="811"/>
    </location>
</feature>
<dbReference type="InterPro" id="IPR018181">
    <property type="entry name" value="Heat_shock_70_CS"/>
</dbReference>